<protein>
    <submittedName>
        <fullName evidence="2">Uncharacterized protein</fullName>
    </submittedName>
</protein>
<dbReference type="EMBL" id="NMUH01001479">
    <property type="protein sequence ID" value="MQL92732.1"/>
    <property type="molecule type" value="Genomic_DNA"/>
</dbReference>
<evidence type="ECO:0000256" key="1">
    <source>
        <dbReference type="SAM" id="MobiDB-lite"/>
    </source>
</evidence>
<proteinExistence type="predicted"/>
<gene>
    <name evidence="2" type="ORF">Taro_025363</name>
</gene>
<dbReference type="AlphaFoldDB" id="A0A843V331"/>
<name>A0A843V331_COLES</name>
<feature type="region of interest" description="Disordered" evidence="1">
    <location>
        <begin position="275"/>
        <end position="308"/>
    </location>
</feature>
<dbReference type="Proteomes" id="UP000652761">
    <property type="component" value="Unassembled WGS sequence"/>
</dbReference>
<reference evidence="2" key="1">
    <citation type="submission" date="2017-07" db="EMBL/GenBank/DDBJ databases">
        <title>Taro Niue Genome Assembly and Annotation.</title>
        <authorList>
            <person name="Atibalentja N."/>
            <person name="Keating K."/>
            <person name="Fields C.J."/>
        </authorList>
    </citation>
    <scope>NUCLEOTIDE SEQUENCE</scope>
    <source>
        <strain evidence="2">Niue_2</strain>
        <tissue evidence="2">Leaf</tissue>
    </source>
</reference>
<evidence type="ECO:0000313" key="2">
    <source>
        <dbReference type="EMBL" id="MQL92732.1"/>
    </source>
</evidence>
<organism evidence="2 3">
    <name type="scientific">Colocasia esculenta</name>
    <name type="common">Wild taro</name>
    <name type="synonym">Arum esculentum</name>
    <dbReference type="NCBI Taxonomy" id="4460"/>
    <lineage>
        <taxon>Eukaryota</taxon>
        <taxon>Viridiplantae</taxon>
        <taxon>Streptophyta</taxon>
        <taxon>Embryophyta</taxon>
        <taxon>Tracheophyta</taxon>
        <taxon>Spermatophyta</taxon>
        <taxon>Magnoliopsida</taxon>
        <taxon>Liliopsida</taxon>
        <taxon>Araceae</taxon>
        <taxon>Aroideae</taxon>
        <taxon>Colocasieae</taxon>
        <taxon>Colocasia</taxon>
    </lineage>
</organism>
<sequence length="337" mass="36703">MYAYDKGIKSKNSKHKESPYRKMKSRCRILYVKNHDLTTQAHVFLMKISSLGCLEVFWINRNSSSNLLDVQGFCRILQGPSWPSPIQQANVALPQGATSFQEQLQGSESGPCIRVLAGPKSRLRVPRSLLGQRPFLPSRVCSACAENPFGTDSASLHQASGSKPCLRALGAEQRARLPSSVRPLPASFFPSSKCRPAWLRPKQEITSTLLAPSVGRNNSHGSRMILVPEHREPYDKVLPVAGGLPSTCSPRRRRCSSYYRDRGRPGARRRRACNRLGDGRTTGIDAATDRHLPGPPGPTCRAAGPGSLRSAGALGRIVSPAITRTSCPSRVDSGAAR</sequence>
<accession>A0A843V331</accession>
<comment type="caution">
    <text evidence="2">The sequence shown here is derived from an EMBL/GenBank/DDBJ whole genome shotgun (WGS) entry which is preliminary data.</text>
</comment>
<keyword evidence="3" id="KW-1185">Reference proteome</keyword>
<evidence type="ECO:0000313" key="3">
    <source>
        <dbReference type="Proteomes" id="UP000652761"/>
    </source>
</evidence>